<protein>
    <submittedName>
        <fullName evidence="6">Lipopolysaccharide transport periplasmic protein LptA</fullName>
    </submittedName>
</protein>
<dbReference type="InterPro" id="IPR014340">
    <property type="entry name" value="LptA"/>
</dbReference>
<gene>
    <name evidence="6" type="primary">lptA</name>
    <name evidence="6" type="ORF">ACFQXB_00780</name>
</gene>
<organism evidence="6 7">
    <name type="scientific">Plastorhodobacter daqingensis</name>
    <dbReference type="NCBI Taxonomy" id="1387281"/>
    <lineage>
        <taxon>Bacteria</taxon>
        <taxon>Pseudomonadati</taxon>
        <taxon>Pseudomonadota</taxon>
        <taxon>Alphaproteobacteria</taxon>
        <taxon>Rhodobacterales</taxon>
        <taxon>Paracoccaceae</taxon>
        <taxon>Plastorhodobacter</taxon>
    </lineage>
</organism>
<evidence type="ECO:0000259" key="5">
    <source>
        <dbReference type="Pfam" id="PF03968"/>
    </source>
</evidence>
<dbReference type="InterPro" id="IPR005653">
    <property type="entry name" value="OstA-like_N"/>
</dbReference>
<evidence type="ECO:0000313" key="7">
    <source>
        <dbReference type="Proteomes" id="UP001596516"/>
    </source>
</evidence>
<keyword evidence="7" id="KW-1185">Reference proteome</keyword>
<sequence>MQRLARPFCLALALLVPGLPLPAVAQGAQVAFGTMQADTSLPVEVTADQLEVDQADGTAVFTGNVTIGQGAMRLTADRVRVEYAAGGVNRIARLLASGNVTLASGNEAAEAQEADYSIDDGRIVMTGDVLMTQGQNALSGERMVVDLTRGTALVEGRVRTILAPGQNAPQPAP</sequence>
<dbReference type="Gene3D" id="2.60.450.10">
    <property type="entry name" value="Lipopolysaccharide (LPS) transport protein A like domain"/>
    <property type="match status" value="1"/>
</dbReference>
<proteinExistence type="predicted"/>
<name>A0ABW2UGX8_9RHOB</name>
<feature type="domain" description="Organic solvent tolerance-like N-terminal" evidence="5">
    <location>
        <begin position="44"/>
        <end position="150"/>
    </location>
</feature>
<evidence type="ECO:0000256" key="2">
    <source>
        <dbReference type="ARBA" id="ARBA00022729"/>
    </source>
</evidence>
<accession>A0ABW2UGX8</accession>
<dbReference type="Pfam" id="PF03968">
    <property type="entry name" value="LptD_N"/>
    <property type="match status" value="1"/>
</dbReference>
<dbReference type="PANTHER" id="PTHR36504:SF1">
    <property type="entry name" value="LIPOPOLYSACCHARIDE EXPORT SYSTEM PROTEIN LPTA"/>
    <property type="match status" value="1"/>
</dbReference>
<comment type="caution">
    <text evidence="6">The sequence shown here is derived from an EMBL/GenBank/DDBJ whole genome shotgun (WGS) entry which is preliminary data.</text>
</comment>
<keyword evidence="3" id="KW-0574">Periplasm</keyword>
<evidence type="ECO:0000313" key="6">
    <source>
        <dbReference type="EMBL" id="MFC7702727.1"/>
    </source>
</evidence>
<dbReference type="PANTHER" id="PTHR36504">
    <property type="entry name" value="LIPOPOLYSACCHARIDE EXPORT SYSTEM PROTEIN LPTA"/>
    <property type="match status" value="1"/>
</dbReference>
<dbReference type="InterPro" id="IPR052037">
    <property type="entry name" value="LPS_export_LptA"/>
</dbReference>
<feature type="signal peptide" evidence="4">
    <location>
        <begin position="1"/>
        <end position="25"/>
    </location>
</feature>
<evidence type="ECO:0000256" key="4">
    <source>
        <dbReference type="SAM" id="SignalP"/>
    </source>
</evidence>
<dbReference type="RefSeq" id="WP_377397638.1">
    <property type="nucleotide sequence ID" value="NZ_JBHTFQ010000001.1"/>
</dbReference>
<feature type="chain" id="PRO_5045771951" evidence="4">
    <location>
        <begin position="26"/>
        <end position="173"/>
    </location>
</feature>
<reference evidence="7" key="1">
    <citation type="journal article" date="2019" name="Int. J. Syst. Evol. Microbiol.">
        <title>The Global Catalogue of Microorganisms (GCM) 10K type strain sequencing project: providing services to taxonomists for standard genome sequencing and annotation.</title>
        <authorList>
            <consortium name="The Broad Institute Genomics Platform"/>
            <consortium name="The Broad Institute Genome Sequencing Center for Infectious Disease"/>
            <person name="Wu L."/>
            <person name="Ma J."/>
        </authorList>
    </citation>
    <scope>NUCLEOTIDE SEQUENCE [LARGE SCALE GENOMIC DNA]</scope>
    <source>
        <strain evidence="7">CGMCC 1.12750</strain>
    </source>
</reference>
<evidence type="ECO:0000256" key="1">
    <source>
        <dbReference type="ARBA" id="ARBA00022448"/>
    </source>
</evidence>
<evidence type="ECO:0000256" key="3">
    <source>
        <dbReference type="ARBA" id="ARBA00022764"/>
    </source>
</evidence>
<dbReference type="NCBIfam" id="TIGR03002">
    <property type="entry name" value="outer_YhbN_LptA"/>
    <property type="match status" value="1"/>
</dbReference>
<dbReference type="Proteomes" id="UP001596516">
    <property type="component" value="Unassembled WGS sequence"/>
</dbReference>
<keyword evidence="2 4" id="KW-0732">Signal</keyword>
<keyword evidence="1" id="KW-0813">Transport</keyword>
<dbReference type="EMBL" id="JBHTFQ010000001">
    <property type="protein sequence ID" value="MFC7702727.1"/>
    <property type="molecule type" value="Genomic_DNA"/>
</dbReference>